<dbReference type="HOGENOM" id="CLU_005126_7_0_11"/>
<feature type="domain" description="Cation/H+ exchanger transmembrane" evidence="8">
    <location>
        <begin position="17"/>
        <end position="396"/>
    </location>
</feature>
<name>I0H628_ACTM4</name>
<proteinExistence type="predicted"/>
<dbReference type="EMBL" id="AP012319">
    <property type="protein sequence ID" value="BAL88465.1"/>
    <property type="molecule type" value="Genomic_DNA"/>
</dbReference>
<dbReference type="InterPro" id="IPR038770">
    <property type="entry name" value="Na+/solute_symporter_sf"/>
</dbReference>
<dbReference type="PANTHER" id="PTHR32468:SF0">
    <property type="entry name" value="K(+)_H(+) ANTIPORTER 1"/>
    <property type="match status" value="1"/>
</dbReference>
<keyword evidence="2" id="KW-0813">Transport</keyword>
<dbReference type="InterPro" id="IPR050794">
    <property type="entry name" value="CPA2_transporter"/>
</dbReference>
<evidence type="ECO:0000256" key="5">
    <source>
        <dbReference type="ARBA" id="ARBA00023065"/>
    </source>
</evidence>
<keyword evidence="3 7" id="KW-0812">Transmembrane</keyword>
<feature type="transmembrane region" description="Helical" evidence="7">
    <location>
        <begin position="65"/>
        <end position="88"/>
    </location>
</feature>
<gene>
    <name evidence="9" type="ordered locus">AMIS_32450</name>
</gene>
<evidence type="ECO:0000256" key="6">
    <source>
        <dbReference type="ARBA" id="ARBA00023136"/>
    </source>
</evidence>
<dbReference type="AlphaFoldDB" id="I0H628"/>
<evidence type="ECO:0000256" key="4">
    <source>
        <dbReference type="ARBA" id="ARBA00022989"/>
    </source>
</evidence>
<evidence type="ECO:0000256" key="1">
    <source>
        <dbReference type="ARBA" id="ARBA00004141"/>
    </source>
</evidence>
<feature type="transmembrane region" description="Helical" evidence="7">
    <location>
        <begin position="288"/>
        <end position="307"/>
    </location>
</feature>
<feature type="transmembrane region" description="Helical" evidence="7">
    <location>
        <begin position="33"/>
        <end position="53"/>
    </location>
</feature>
<evidence type="ECO:0000313" key="10">
    <source>
        <dbReference type="Proteomes" id="UP000007882"/>
    </source>
</evidence>
<feature type="transmembrane region" description="Helical" evidence="7">
    <location>
        <begin position="6"/>
        <end position="26"/>
    </location>
</feature>
<sequence>MDALIADVVGAVAVVVFLSWLLGAAARRLGQPAVVGQMIAGILLGPSVLGHLPGHLTERIFPQSALPSLTALAQVSVVLFMFVVGYELDRRLLRHGRRAAVLVAVASLLVPMALGAGAATVFEPAFTALGQPPTSGAFVAFMGIAVSITALPVLAAILRERGLTATIPGVTSTTAAGIMDGAAWIVLAAVVAGATHLHGYSWSVSLLLFALFMAVMLLLVRPALAWWLKRRPGKTVALPIAMTLALAAAWVTASLGLHAVFGGFIAGLAMPRRDAEPDPDVLEPMEKISGALLPLFFMITGLSVNIGALGGDAFLVLALVCLIAVVGKTIPAYLAARAGGLRPRDSSVVAVLINTRGLTELIALNVGLSAGLIGQRLFSVLVLMAVLTTVLTSPLLTLVGVPKLAAARTAPAPPGRPAVAAAPSP</sequence>
<dbReference type="Pfam" id="PF00999">
    <property type="entry name" value="Na_H_Exchanger"/>
    <property type="match status" value="1"/>
</dbReference>
<dbReference type="PATRIC" id="fig|512565.3.peg.3240"/>
<dbReference type="Proteomes" id="UP000007882">
    <property type="component" value="Chromosome"/>
</dbReference>
<evidence type="ECO:0000256" key="3">
    <source>
        <dbReference type="ARBA" id="ARBA00022692"/>
    </source>
</evidence>
<dbReference type="InterPro" id="IPR006153">
    <property type="entry name" value="Cation/H_exchanger_TM"/>
</dbReference>
<accession>I0H628</accession>
<dbReference type="KEGG" id="ams:AMIS_32450"/>
<feature type="transmembrane region" description="Helical" evidence="7">
    <location>
        <begin position="380"/>
        <end position="401"/>
    </location>
</feature>
<feature type="transmembrane region" description="Helical" evidence="7">
    <location>
        <begin position="241"/>
        <end position="268"/>
    </location>
</feature>
<dbReference type="PANTHER" id="PTHR32468">
    <property type="entry name" value="CATION/H + ANTIPORTER"/>
    <property type="match status" value="1"/>
</dbReference>
<keyword evidence="4 7" id="KW-1133">Transmembrane helix</keyword>
<dbReference type="GO" id="GO:0015297">
    <property type="term" value="F:antiporter activity"/>
    <property type="evidence" value="ECO:0007669"/>
    <property type="project" value="InterPro"/>
</dbReference>
<dbReference type="Gene3D" id="1.20.1530.20">
    <property type="match status" value="1"/>
</dbReference>
<keyword evidence="6 7" id="KW-0472">Membrane</keyword>
<dbReference type="STRING" id="512565.AMIS_32450"/>
<evidence type="ECO:0000256" key="2">
    <source>
        <dbReference type="ARBA" id="ARBA00022448"/>
    </source>
</evidence>
<keyword evidence="10" id="KW-1185">Reference proteome</keyword>
<organism evidence="9 10">
    <name type="scientific">Actinoplanes missouriensis (strain ATCC 14538 / DSM 43046 / CBS 188.64 / JCM 3121 / NBRC 102363 / NCIMB 12654 / NRRL B-3342 / UNCC 431)</name>
    <dbReference type="NCBI Taxonomy" id="512565"/>
    <lineage>
        <taxon>Bacteria</taxon>
        <taxon>Bacillati</taxon>
        <taxon>Actinomycetota</taxon>
        <taxon>Actinomycetes</taxon>
        <taxon>Micromonosporales</taxon>
        <taxon>Micromonosporaceae</taxon>
        <taxon>Actinoplanes</taxon>
    </lineage>
</organism>
<dbReference type="OrthoDB" id="9793589at2"/>
<dbReference type="GO" id="GO:1902600">
    <property type="term" value="P:proton transmembrane transport"/>
    <property type="evidence" value="ECO:0007669"/>
    <property type="project" value="InterPro"/>
</dbReference>
<evidence type="ECO:0000313" key="9">
    <source>
        <dbReference type="EMBL" id="BAL88465.1"/>
    </source>
</evidence>
<feature type="transmembrane region" description="Helical" evidence="7">
    <location>
        <begin position="100"/>
        <end position="122"/>
    </location>
</feature>
<feature type="transmembrane region" description="Helical" evidence="7">
    <location>
        <begin position="200"/>
        <end position="220"/>
    </location>
</feature>
<keyword evidence="5" id="KW-0406">Ion transport</keyword>
<dbReference type="RefSeq" id="WP_014443360.1">
    <property type="nucleotide sequence ID" value="NC_017093.1"/>
</dbReference>
<dbReference type="GO" id="GO:0016020">
    <property type="term" value="C:membrane"/>
    <property type="evidence" value="ECO:0007669"/>
    <property type="project" value="UniProtKB-SubCell"/>
</dbReference>
<feature type="transmembrane region" description="Helical" evidence="7">
    <location>
        <begin position="134"/>
        <end position="158"/>
    </location>
</feature>
<evidence type="ECO:0000259" key="8">
    <source>
        <dbReference type="Pfam" id="PF00999"/>
    </source>
</evidence>
<protein>
    <submittedName>
        <fullName evidence="9">Putative sodium/proton antiporter</fullName>
    </submittedName>
</protein>
<evidence type="ECO:0000256" key="7">
    <source>
        <dbReference type="SAM" id="Phobius"/>
    </source>
</evidence>
<dbReference type="eggNOG" id="COG0475">
    <property type="taxonomic scope" value="Bacteria"/>
</dbReference>
<comment type="subcellular location">
    <subcellularLocation>
        <location evidence="1">Membrane</location>
        <topology evidence="1">Multi-pass membrane protein</topology>
    </subcellularLocation>
</comment>
<feature type="transmembrane region" description="Helical" evidence="7">
    <location>
        <begin position="314"/>
        <end position="336"/>
    </location>
</feature>
<reference evidence="9 10" key="1">
    <citation type="submission" date="2012-02" db="EMBL/GenBank/DDBJ databases">
        <title>Complete genome sequence of Actinoplanes missouriensis 431 (= NBRC 102363).</title>
        <authorList>
            <person name="Ohnishi Y."/>
            <person name="Ishikawa J."/>
            <person name="Sekine M."/>
            <person name="Hosoyama A."/>
            <person name="Harada T."/>
            <person name="Narita H."/>
            <person name="Hata T."/>
            <person name="Konno Y."/>
            <person name="Tutikane K."/>
            <person name="Fujita N."/>
            <person name="Horinouchi S."/>
            <person name="Hayakawa M."/>
        </authorList>
    </citation>
    <scope>NUCLEOTIDE SEQUENCE [LARGE SCALE GENOMIC DNA]</scope>
    <source>
        <strain evidence="10">ATCC 14538 / DSM 43046 / CBS 188.64 / JCM 3121 / NBRC 102363 / NCIMB 12654 / NRRL B-3342 / UNCC 431</strain>
    </source>
</reference>
<feature type="transmembrane region" description="Helical" evidence="7">
    <location>
        <begin position="170"/>
        <end position="194"/>
    </location>
</feature>